<dbReference type="InterPro" id="IPR036397">
    <property type="entry name" value="RNaseH_sf"/>
</dbReference>
<dbReference type="InterPro" id="IPR012337">
    <property type="entry name" value="RNaseH-like_sf"/>
</dbReference>
<dbReference type="PROSITE" id="PS50994">
    <property type="entry name" value="INTEGRASE"/>
    <property type="match status" value="1"/>
</dbReference>
<sequence>MVPETIIVDPAKAHVSAAFTTACKTLDISVQPTPHYAPATKGLVKRTLGTTNALLYHHPPNSTGSDVTRPRAGGRNQGLLLSVAQLQDLLDEWLVHCHHRHHEDPRHPTLPRKALTPNQMWAALITVTGHLRAVP</sequence>
<protein>
    <recommendedName>
        <fullName evidence="1">Integrase catalytic domain-containing protein</fullName>
    </recommendedName>
</protein>
<organism evidence="2 3">
    <name type="scientific">Streptomyces thermocarboxydus</name>
    <dbReference type="NCBI Taxonomy" id="59299"/>
    <lineage>
        <taxon>Bacteria</taxon>
        <taxon>Bacillati</taxon>
        <taxon>Actinomycetota</taxon>
        <taxon>Actinomycetes</taxon>
        <taxon>Kitasatosporales</taxon>
        <taxon>Streptomycetaceae</taxon>
        <taxon>Streptomyces</taxon>
    </lineage>
</organism>
<feature type="domain" description="Integrase catalytic" evidence="1">
    <location>
        <begin position="1"/>
        <end position="125"/>
    </location>
</feature>
<dbReference type="EMBL" id="JASKMB010000004">
    <property type="protein sequence ID" value="MDT6969540.1"/>
    <property type="molecule type" value="Genomic_DNA"/>
</dbReference>
<gene>
    <name evidence="2" type="ORF">QNO05_06690</name>
</gene>
<evidence type="ECO:0000259" key="1">
    <source>
        <dbReference type="PROSITE" id="PS50994"/>
    </source>
</evidence>
<evidence type="ECO:0000313" key="2">
    <source>
        <dbReference type="EMBL" id="MDT6969540.1"/>
    </source>
</evidence>
<dbReference type="Gene3D" id="3.30.420.10">
    <property type="entry name" value="Ribonuclease H-like superfamily/Ribonuclease H"/>
    <property type="match status" value="1"/>
</dbReference>
<dbReference type="SUPFAM" id="SSF53098">
    <property type="entry name" value="Ribonuclease H-like"/>
    <property type="match status" value="1"/>
</dbReference>
<dbReference type="Proteomes" id="UP001257895">
    <property type="component" value="Unassembled WGS sequence"/>
</dbReference>
<reference evidence="2 3" key="1">
    <citation type="submission" date="2023-05" db="EMBL/GenBank/DDBJ databases">
        <title>Streptomyces fuscus sp. nov., a brown-black pigment producing actinomyces isolated from dry sand of Sea duck farm.</title>
        <authorList>
            <person name="Xie J."/>
            <person name="Shen N."/>
        </authorList>
    </citation>
    <scope>NUCLEOTIDE SEQUENCE [LARGE SCALE GENOMIC DNA]</scope>
    <source>
        <strain evidence="2 3">CGMCC 4.1883</strain>
    </source>
</reference>
<accession>A0ABU3J3A2</accession>
<keyword evidence="3" id="KW-1185">Reference proteome</keyword>
<dbReference type="InterPro" id="IPR001584">
    <property type="entry name" value="Integrase_cat-core"/>
</dbReference>
<proteinExistence type="predicted"/>
<comment type="caution">
    <text evidence="2">The sequence shown here is derived from an EMBL/GenBank/DDBJ whole genome shotgun (WGS) entry which is preliminary data.</text>
</comment>
<evidence type="ECO:0000313" key="3">
    <source>
        <dbReference type="Proteomes" id="UP001257895"/>
    </source>
</evidence>
<name>A0ABU3J3A2_9ACTN</name>
<dbReference type="RefSeq" id="WP_346083781.1">
    <property type="nucleotide sequence ID" value="NZ_BAAAGV010000065.1"/>
</dbReference>